<evidence type="ECO:0000313" key="2">
    <source>
        <dbReference type="Proteomes" id="UP000193827"/>
    </source>
</evidence>
<accession>A0A1Y5RE82</accession>
<proteinExistence type="predicted"/>
<dbReference type="Proteomes" id="UP000193827">
    <property type="component" value="Unassembled WGS sequence"/>
</dbReference>
<keyword evidence="2" id="KW-1185">Reference proteome</keyword>
<gene>
    <name evidence="1" type="ORF">PEL8287_00623</name>
</gene>
<organism evidence="1 2">
    <name type="scientific">Roseovarius litorisediminis</name>
    <dbReference type="NCBI Taxonomy" id="1312363"/>
    <lineage>
        <taxon>Bacteria</taxon>
        <taxon>Pseudomonadati</taxon>
        <taxon>Pseudomonadota</taxon>
        <taxon>Alphaproteobacteria</taxon>
        <taxon>Rhodobacterales</taxon>
        <taxon>Roseobacteraceae</taxon>
        <taxon>Roseovarius</taxon>
    </lineage>
</organism>
<protein>
    <submittedName>
        <fullName evidence="1">Uncharacterized protein</fullName>
    </submittedName>
</protein>
<dbReference type="AlphaFoldDB" id="A0A1Y5RE82"/>
<reference evidence="1 2" key="1">
    <citation type="submission" date="2017-03" db="EMBL/GenBank/DDBJ databases">
        <authorList>
            <person name="Afonso C.L."/>
            <person name="Miller P.J."/>
            <person name="Scott M.A."/>
            <person name="Spackman E."/>
            <person name="Goraichik I."/>
            <person name="Dimitrov K.M."/>
            <person name="Suarez D.L."/>
            <person name="Swayne D.E."/>
        </authorList>
    </citation>
    <scope>NUCLEOTIDE SEQUENCE [LARGE SCALE GENOMIC DNA]</scope>
    <source>
        <strain evidence="1 2">CECT 8287</strain>
    </source>
</reference>
<dbReference type="EMBL" id="FWFL01000001">
    <property type="protein sequence ID" value="SLN15022.1"/>
    <property type="molecule type" value="Genomic_DNA"/>
</dbReference>
<evidence type="ECO:0000313" key="1">
    <source>
        <dbReference type="EMBL" id="SLN15022.1"/>
    </source>
</evidence>
<name>A0A1Y5RE82_9RHOB</name>
<sequence length="48" mass="5232">MHISHSGNAASAALFPLNDSKRIPNSTLDGDSHMVRRLHTSLLDYGRA</sequence>